<keyword evidence="2" id="KW-0614">Plasmid</keyword>
<name>A4JWI8_BURVG</name>
<evidence type="ECO:0000313" key="3">
    <source>
        <dbReference type="Proteomes" id="UP000002287"/>
    </source>
</evidence>
<dbReference type="Pfam" id="PF21446">
    <property type="entry name" value="Gp34_trimer"/>
    <property type="match status" value="1"/>
</dbReference>
<evidence type="ECO:0000313" key="2">
    <source>
        <dbReference type="EMBL" id="ABO60641.1"/>
    </source>
</evidence>
<proteinExistence type="predicted"/>
<feature type="domain" description="Long-tail fiber proximal subunit trimerization" evidence="1">
    <location>
        <begin position="878"/>
        <end position="992"/>
    </location>
</feature>
<evidence type="ECO:0000259" key="1">
    <source>
        <dbReference type="Pfam" id="PF21446"/>
    </source>
</evidence>
<dbReference type="Gene3D" id="6.20.70.20">
    <property type="match status" value="1"/>
</dbReference>
<accession>A4JWI8</accession>
<geneLocation type="plasmid" evidence="2 3">
    <name>pBVIE05</name>
</geneLocation>
<protein>
    <recommendedName>
        <fullName evidence="1">Long-tail fiber proximal subunit trimerization domain-containing protein</fullName>
    </recommendedName>
</protein>
<sequence>MASTPVLNPKITAAGNALLPTDTQPGLSATLTHVAIGTGLYDPVVDANGRATQTALVNEVARYAISSGSKPDNYSVQIGTTITDTDMNGASPNGKSIGEIGFYAGTTLFAVWSRATGGALFIKSENLDVPFAYTLDVSVLPVGSVNITVSTDTAGMAALILQHEAKLDPHPGYVLKKRGMGEYDPLTIYNAGAHIVGPDGKTYRSLVDNNVGNTPASYPAKWERWAFSTGELAAEFVPVRTGVQANGSNTLGMVRITNPDAAYFASDSNPLTGAFKIVLPTGAYNALVRMRVEIHESATGKSITLLIAGYASGINWSNQTVAILGERADRDLAVRFGNDGSKPIVWIGELTSTWSFPRVYVSEVMVSYNADGGSVARWMAGWSISAVTVFNSVTATMTGNLVFGQSDIPRVAGLQAALDLKAPLDSAQMTGTPSITNTPTATTAQLALKGASGALNNEGKLRLYGTFGTGSSDTGTRLIASLRAGFNAGSWGKEYLNFWINNGSSNDGQSDASQQLVMSLVSGGRVLVNASSDDGSTALQVNGSVRAANYNINSQSVGDSGIFGFTNANGPAVAAYGSGTSGAGALVLRTAGAERARVSSGGRLLIGTTTDDGSNLLQVAGNVSLVGAGPTINFNNGGPAIWSPASKTLAFTNGNGEVARLTSGGRVLIGTTSDDGSSLLQVAGNTYFYGVSYFGQTSSKAWINADANAYYLYGQGNALVGSAGSSGYLGLVSANAERLRVTASGRILIGTTADNGGDLLQVAGTVRGINGVGALIAANGGGTGQTSIILSRDGGPADQKKWEVMHGGDGTFSIRTVNDAYSAAQNALWVTRGTGSTVGNMVLLQNGGRVLVGTLADDGANMLQVAGTGMFANNVSAYSSANDTQFTLSASNYAGGISLEAYNKANTTKKNIALAPWGGRVQVGSIPDDGSSLLQVGGNGRFSGEVQSTAGIQFRAVFGNYASMLRNDGTNVYLLQTASGDQYGSWNAFRPFSWGLSDGAVRIDQTGAGTTFGGNATFSGSKITINRTSGEGEIWLGQNDGYYYANASEAGWYSPTKGVFAYNFAAANIRVGNNYVWHAGNVTPLDKNVGGTVTGNVAFNGQVTMNAGLATIASGTTYSALAISANGYTPRIQTAQASSMIGFVNGANTAYNLQVFDGGNVTTRDWIGVGGSAYASGTNATITPDGNIWGTQWGNQWLRSFLDATYVHKSGDTMTGRLTLANGSWQADIGLAAGDGWSTYLRARKGGGIELINSAYNSVPAFFEDNGNLHIGSSTFQTDGNIWMGWYGGYLSAALGSKANAGSRVQWDSGVNNFGTIDRLNGALPAPWVVCGLSGPGNGTANAIVVYGVLLRNQ</sequence>
<reference evidence="2 3" key="1">
    <citation type="submission" date="2007-03" db="EMBL/GenBank/DDBJ databases">
        <title>Complete sequence of plasmid pBVIE05 of Burkholderia vietnamiensis G4.</title>
        <authorList>
            <consortium name="US DOE Joint Genome Institute"/>
            <person name="Copeland A."/>
            <person name="Lucas S."/>
            <person name="Lapidus A."/>
            <person name="Barry K."/>
            <person name="Detter J.C."/>
            <person name="Glavina del Rio T."/>
            <person name="Hammon N."/>
            <person name="Israni S."/>
            <person name="Dalin E."/>
            <person name="Tice H."/>
            <person name="Pitluck S."/>
            <person name="Chain P."/>
            <person name="Malfatti S."/>
            <person name="Shin M."/>
            <person name="Vergez L."/>
            <person name="Schmutz J."/>
            <person name="Larimer F."/>
            <person name="Land M."/>
            <person name="Hauser L."/>
            <person name="Kyrpides N."/>
            <person name="Tiedje J."/>
            <person name="Richardson P."/>
        </authorList>
    </citation>
    <scope>NUCLEOTIDE SEQUENCE [LARGE SCALE GENOMIC DNA]</scope>
    <source>
        <strain evidence="3">G4 / LMG 22486</strain>
        <plasmid evidence="2 3">pBVIE05</plasmid>
    </source>
</reference>
<dbReference type="KEGG" id="bvi:Bcep1808_7771"/>
<dbReference type="Proteomes" id="UP000002287">
    <property type="component" value="Plasmid pBVIE05"/>
</dbReference>
<dbReference type="EMBL" id="CP000621">
    <property type="protein sequence ID" value="ABO60641.1"/>
    <property type="molecule type" value="Genomic_DNA"/>
</dbReference>
<organism evidence="2 3">
    <name type="scientific">Burkholderia vietnamiensis (strain G4 / LMG 22486)</name>
    <name type="common">Burkholderia cepacia (strain R1808)</name>
    <dbReference type="NCBI Taxonomy" id="269482"/>
    <lineage>
        <taxon>Bacteria</taxon>
        <taxon>Pseudomonadati</taxon>
        <taxon>Pseudomonadota</taxon>
        <taxon>Betaproteobacteria</taxon>
        <taxon>Burkholderiales</taxon>
        <taxon>Burkholderiaceae</taxon>
        <taxon>Burkholderia</taxon>
        <taxon>Burkholderia cepacia complex</taxon>
    </lineage>
</organism>
<dbReference type="HOGENOM" id="CLU_257445_0_0_4"/>
<dbReference type="InterPro" id="IPR048390">
    <property type="entry name" value="Gp34_trimer"/>
</dbReference>
<gene>
    <name evidence="2" type="ordered locus">Bcep1808_7771</name>
</gene>